<evidence type="ECO:0000313" key="2">
    <source>
        <dbReference type="EMBL" id="MCA0131814.1"/>
    </source>
</evidence>
<proteinExistence type="predicted"/>
<dbReference type="EMBL" id="JAIUJR010000002">
    <property type="protein sequence ID" value="MCA0131814.1"/>
    <property type="molecule type" value="Genomic_DNA"/>
</dbReference>
<keyword evidence="3" id="KW-1185">Reference proteome</keyword>
<keyword evidence="1" id="KW-0732">Signal</keyword>
<name>A0ABS7XQY3_9FLAO</name>
<feature type="chain" id="PRO_5045600931" description="DUF3859 domain-containing protein" evidence="1">
    <location>
        <begin position="21"/>
        <end position="153"/>
    </location>
</feature>
<organism evidence="2 3">
    <name type="scientific">Winogradskyella alexanderae</name>
    <dbReference type="NCBI Taxonomy" id="2877123"/>
    <lineage>
        <taxon>Bacteria</taxon>
        <taxon>Pseudomonadati</taxon>
        <taxon>Bacteroidota</taxon>
        <taxon>Flavobacteriia</taxon>
        <taxon>Flavobacteriales</taxon>
        <taxon>Flavobacteriaceae</taxon>
        <taxon>Winogradskyella</taxon>
    </lineage>
</organism>
<gene>
    <name evidence="2" type="ORF">LBU54_04400</name>
</gene>
<reference evidence="3" key="1">
    <citation type="submission" date="2023-07" db="EMBL/GenBank/DDBJ databases">
        <authorList>
            <person name="Yue Y."/>
        </authorList>
    </citation>
    <scope>NUCLEOTIDE SEQUENCE [LARGE SCALE GENOMIC DNA]</scope>
    <source>
        <strain evidence="3">D23</strain>
    </source>
</reference>
<feature type="signal peptide" evidence="1">
    <location>
        <begin position="1"/>
        <end position="20"/>
    </location>
</feature>
<evidence type="ECO:0000256" key="1">
    <source>
        <dbReference type="SAM" id="SignalP"/>
    </source>
</evidence>
<dbReference type="RefSeq" id="WP_224526405.1">
    <property type="nucleotide sequence ID" value="NZ_JAIUJR010000002.1"/>
</dbReference>
<evidence type="ECO:0008006" key="4">
    <source>
        <dbReference type="Google" id="ProtNLM"/>
    </source>
</evidence>
<dbReference type="Proteomes" id="UP001198901">
    <property type="component" value="Unassembled WGS sequence"/>
</dbReference>
<accession>A0ABS7XQY3</accession>
<evidence type="ECO:0000313" key="3">
    <source>
        <dbReference type="Proteomes" id="UP001198901"/>
    </source>
</evidence>
<sequence>MKRLIIVSVLSIFMFVYLNAQENSNGKTITSFSELNVGIAQLTSEYDVFPGVSYLWGKTVVDENNFIVEYEAGFALPTIITGKVGIGKKFDNTHVIVGLRPYPFNLYFQASLMSGNKGYWIMSVEYNPVGSDSFIFFESRALFNIGYRWYLNK</sequence>
<comment type="caution">
    <text evidence="2">The sequence shown here is derived from an EMBL/GenBank/DDBJ whole genome shotgun (WGS) entry which is preliminary data.</text>
</comment>
<protein>
    <recommendedName>
        <fullName evidence="4">DUF3859 domain-containing protein</fullName>
    </recommendedName>
</protein>